<dbReference type="PANTHER" id="PTHR33529:SF6">
    <property type="entry name" value="YJGP_YJGQ FAMILY PERMEASE"/>
    <property type="match status" value="1"/>
</dbReference>
<feature type="transmembrane region" description="Helical" evidence="6">
    <location>
        <begin position="25"/>
        <end position="46"/>
    </location>
</feature>
<keyword evidence="2" id="KW-1003">Cell membrane</keyword>
<evidence type="ECO:0000313" key="7">
    <source>
        <dbReference type="EMBL" id="BAY53551.1"/>
    </source>
</evidence>
<keyword evidence="5 6" id="KW-0472">Membrane</keyword>
<accession>A0A1Z4JA05</accession>
<evidence type="ECO:0000256" key="5">
    <source>
        <dbReference type="ARBA" id="ARBA00023136"/>
    </source>
</evidence>
<keyword evidence="8" id="KW-1185">Reference proteome</keyword>
<evidence type="ECO:0000256" key="3">
    <source>
        <dbReference type="ARBA" id="ARBA00022692"/>
    </source>
</evidence>
<feature type="transmembrane region" description="Helical" evidence="6">
    <location>
        <begin position="355"/>
        <end position="378"/>
    </location>
</feature>
<evidence type="ECO:0000256" key="2">
    <source>
        <dbReference type="ARBA" id="ARBA00022475"/>
    </source>
</evidence>
<evidence type="ECO:0000256" key="6">
    <source>
        <dbReference type="SAM" id="Phobius"/>
    </source>
</evidence>
<reference evidence="7 8" key="1">
    <citation type="submission" date="2017-06" db="EMBL/GenBank/DDBJ databases">
        <title>Genome sequencing of cyanobaciteial culture collection at National Institute for Environmental Studies (NIES).</title>
        <authorList>
            <person name="Hirose Y."/>
            <person name="Shimura Y."/>
            <person name="Fujisawa T."/>
            <person name="Nakamura Y."/>
            <person name="Kawachi M."/>
        </authorList>
    </citation>
    <scope>NUCLEOTIDE SEQUENCE [LARGE SCALE GENOMIC DNA]</scope>
    <source>
        <strain evidence="7 8">NIES-2135</strain>
    </source>
</reference>
<gene>
    <name evidence="7" type="ORF">NIES2135_03570</name>
</gene>
<name>A0A1Z4JA05_LEPBY</name>
<organism evidence="7 8">
    <name type="scientific">Leptolyngbya boryana NIES-2135</name>
    <dbReference type="NCBI Taxonomy" id="1973484"/>
    <lineage>
        <taxon>Bacteria</taxon>
        <taxon>Bacillati</taxon>
        <taxon>Cyanobacteriota</taxon>
        <taxon>Cyanophyceae</taxon>
        <taxon>Leptolyngbyales</taxon>
        <taxon>Leptolyngbyaceae</taxon>
        <taxon>Leptolyngbya group</taxon>
        <taxon>Leptolyngbya</taxon>
    </lineage>
</organism>
<dbReference type="EMBL" id="AP018203">
    <property type="protein sequence ID" value="BAY53551.1"/>
    <property type="molecule type" value="Genomic_DNA"/>
</dbReference>
<dbReference type="Pfam" id="PF03739">
    <property type="entry name" value="LptF_LptG"/>
    <property type="match status" value="1"/>
</dbReference>
<evidence type="ECO:0000256" key="1">
    <source>
        <dbReference type="ARBA" id="ARBA00004651"/>
    </source>
</evidence>
<dbReference type="AlphaFoldDB" id="A0A1Z4JA05"/>
<sequence length="382" mass="42652">MSLAPTRAPISVLDRYIAGQLTGPFIFGVAAFTSILVSVGAVFDLIRQMTEMGLPLSIATRVFLLRLPEFASLSFPMATLLSTLMVYSRLSTDSELIALRSVGISIYRLVAPAIVLSFLVSVMTFGFNEAIVPAAKYQATQTLSQALKQDKPKFDEKNIVFQQYRDEKQPDGKSVQMLDRIFYAQRFDGQQMKGLTVLDFSQNGVNQIISADSARWNYEDQTWDFFSGTIYLVDPNASYRNILKFERQQIQLPRTPLDLATHKTDSAEMNIAEVQDYLQLVNQSGDEKRANQLRMRIQQKIAFPFVCLVFGLAGSTLGTKPRRGGRGASFAISILIIFTYYLLSFVCDAFGRLEIFTPILAAWLPTVLGLGAVSWLLVRAAK</sequence>
<dbReference type="GO" id="GO:0015920">
    <property type="term" value="P:lipopolysaccharide transport"/>
    <property type="evidence" value="ECO:0007669"/>
    <property type="project" value="TreeGrafter"/>
</dbReference>
<feature type="transmembrane region" description="Helical" evidence="6">
    <location>
        <begin position="324"/>
        <end position="343"/>
    </location>
</feature>
<keyword evidence="3 6" id="KW-0812">Transmembrane</keyword>
<dbReference type="PANTHER" id="PTHR33529">
    <property type="entry name" value="SLR0882 PROTEIN-RELATED"/>
    <property type="match status" value="1"/>
</dbReference>
<evidence type="ECO:0000313" key="8">
    <source>
        <dbReference type="Proteomes" id="UP000217895"/>
    </source>
</evidence>
<dbReference type="InterPro" id="IPR005495">
    <property type="entry name" value="LptG/LptF_permease"/>
</dbReference>
<dbReference type="GO" id="GO:0043190">
    <property type="term" value="C:ATP-binding cassette (ABC) transporter complex"/>
    <property type="evidence" value="ECO:0007669"/>
    <property type="project" value="TreeGrafter"/>
</dbReference>
<protein>
    <submittedName>
        <fullName evidence="7">Putative permease</fullName>
    </submittedName>
</protein>
<feature type="transmembrane region" description="Helical" evidence="6">
    <location>
        <begin position="301"/>
        <end position="318"/>
    </location>
</feature>
<keyword evidence="4 6" id="KW-1133">Transmembrane helix</keyword>
<dbReference type="Proteomes" id="UP000217895">
    <property type="component" value="Chromosome"/>
</dbReference>
<comment type="subcellular location">
    <subcellularLocation>
        <location evidence="1">Cell membrane</location>
        <topology evidence="1">Multi-pass membrane protein</topology>
    </subcellularLocation>
</comment>
<feature type="transmembrane region" description="Helical" evidence="6">
    <location>
        <begin position="67"/>
        <end position="86"/>
    </location>
</feature>
<evidence type="ECO:0000256" key="4">
    <source>
        <dbReference type="ARBA" id="ARBA00022989"/>
    </source>
</evidence>
<feature type="transmembrane region" description="Helical" evidence="6">
    <location>
        <begin position="106"/>
        <end position="127"/>
    </location>
</feature>
<proteinExistence type="predicted"/>